<keyword evidence="2" id="KW-1185">Reference proteome</keyword>
<sequence length="13" mass="1465">MSLGDPDFELVNK</sequence>
<dbReference type="Proteomes" id="UP001152888">
    <property type="component" value="Unassembled WGS sequence"/>
</dbReference>
<dbReference type="EMBL" id="CAKOFQ010007779">
    <property type="protein sequence ID" value="CAH2008036.1"/>
    <property type="molecule type" value="Genomic_DNA"/>
</dbReference>
<evidence type="ECO:0000313" key="1">
    <source>
        <dbReference type="EMBL" id="CAH2008036.1"/>
    </source>
</evidence>
<proteinExistence type="predicted"/>
<protein>
    <submittedName>
        <fullName evidence="1">Uncharacterized protein</fullName>
    </submittedName>
</protein>
<comment type="caution">
    <text evidence="1">The sequence shown here is derived from an EMBL/GenBank/DDBJ whole genome shotgun (WGS) entry which is preliminary data.</text>
</comment>
<gene>
    <name evidence="1" type="ORF">ACAOBT_LOCUS29973</name>
</gene>
<organism evidence="1 2">
    <name type="scientific">Acanthoscelides obtectus</name>
    <name type="common">Bean weevil</name>
    <name type="synonym">Bruchus obtectus</name>
    <dbReference type="NCBI Taxonomy" id="200917"/>
    <lineage>
        <taxon>Eukaryota</taxon>
        <taxon>Metazoa</taxon>
        <taxon>Ecdysozoa</taxon>
        <taxon>Arthropoda</taxon>
        <taxon>Hexapoda</taxon>
        <taxon>Insecta</taxon>
        <taxon>Pterygota</taxon>
        <taxon>Neoptera</taxon>
        <taxon>Endopterygota</taxon>
        <taxon>Coleoptera</taxon>
        <taxon>Polyphaga</taxon>
        <taxon>Cucujiformia</taxon>
        <taxon>Chrysomeloidea</taxon>
        <taxon>Chrysomelidae</taxon>
        <taxon>Bruchinae</taxon>
        <taxon>Bruchini</taxon>
        <taxon>Acanthoscelides</taxon>
    </lineage>
</organism>
<evidence type="ECO:0000313" key="2">
    <source>
        <dbReference type="Proteomes" id="UP001152888"/>
    </source>
</evidence>
<reference evidence="1" key="1">
    <citation type="submission" date="2022-03" db="EMBL/GenBank/DDBJ databases">
        <authorList>
            <person name="Sayadi A."/>
        </authorList>
    </citation>
    <scope>NUCLEOTIDE SEQUENCE</scope>
</reference>
<accession>A0A9P0M9Q9</accession>
<name>A0A9P0M9Q9_ACAOB</name>